<keyword evidence="2" id="KW-1133">Transmembrane helix</keyword>
<dbReference type="Pfam" id="PF11885">
    <property type="entry name" value="DUF3405"/>
    <property type="match status" value="1"/>
</dbReference>
<dbReference type="InterPro" id="IPR021822">
    <property type="entry name" value="DUF3405"/>
</dbReference>
<feature type="region of interest" description="Disordered" evidence="1">
    <location>
        <begin position="93"/>
        <end position="132"/>
    </location>
</feature>
<organism evidence="3 4">
    <name type="scientific">Cryphonectria parasitica (strain ATCC 38755 / EP155)</name>
    <dbReference type="NCBI Taxonomy" id="660469"/>
    <lineage>
        <taxon>Eukaryota</taxon>
        <taxon>Fungi</taxon>
        <taxon>Dikarya</taxon>
        <taxon>Ascomycota</taxon>
        <taxon>Pezizomycotina</taxon>
        <taxon>Sordariomycetes</taxon>
        <taxon>Sordariomycetidae</taxon>
        <taxon>Diaporthales</taxon>
        <taxon>Cryphonectriaceae</taxon>
        <taxon>Cryphonectria-Endothia species complex</taxon>
        <taxon>Cryphonectria</taxon>
    </lineage>
</organism>
<dbReference type="GeneID" id="63841339"/>
<protein>
    <recommendedName>
        <fullName evidence="5">Major facilitator superfamily transporter</fullName>
    </recommendedName>
</protein>
<dbReference type="PANTHER" id="PTHR36205">
    <property type="entry name" value="CHROMOSOME 19, WHOLE GENOME SHOTGUN SEQUENCE"/>
    <property type="match status" value="1"/>
</dbReference>
<keyword evidence="4" id="KW-1185">Reference proteome</keyword>
<proteinExistence type="predicted"/>
<dbReference type="OrthoDB" id="3353407at2759"/>
<dbReference type="PANTHER" id="PTHR36205:SF1">
    <property type="entry name" value="MAJOR FACILITATOR SUPERFAMILY TRANSPORTER"/>
    <property type="match status" value="1"/>
</dbReference>
<dbReference type="RefSeq" id="XP_040775767.1">
    <property type="nucleotide sequence ID" value="XM_040924210.1"/>
</dbReference>
<evidence type="ECO:0000256" key="2">
    <source>
        <dbReference type="SAM" id="Phobius"/>
    </source>
</evidence>
<sequence>MLTPRRQTFTLSRRATGAGLYRLPNKITRFLCIGLLVGIILFISALVHAGVAENHRILKGELPARPSGPNAWESFNFLTRYYGGIRTLTPFEDNIPQYPRSEDEAPFTGDEPGPAFYSGSQEPTDAALPPSKSFPSDYQNTILRAQKVNECFLDTEQKVKVPYIRYYDGRPAGFPQNVLGSYELLSLPEDICFERHGRLGPYGFGYSVRSGGLGIGEHGDRDGSEHVWDATHQVDWRNIDWSAVQRSCYQANADLYKPLTRRQHPPRGFYINEKLENMTLFRRDDGMPAIGEAMSPVPEDAAAKPAGELSRTAIVIRCWDEYDWRAEDVVYLRSIITELSLASGGRYDVHLLVQVKNDAKYPIWADDEVYEQRIKDTVPKELQNIVTLWTETQMLSLYQGIHDLWTRGKDLPVHGVYRGLQMAMQYFAYNHPEYDYFWQWEMDIRYTGHYLDMFTKMENWAKEQPRKGLWERNARFYIPVEHGTWEDFSQMARVQAEMGTTSADNIWSGLDKKKKPKKPQELTRGEKMIWGPVRPSDASDWFEPENDPVPPTTYEHDKYQWGVGEEADLITLNPMFDPEGTTWLLADDITGYNHTDEAGKPPRRAQIITASRMSRRMLLTMHRETAFKKHHAFPEMWPATVALQHGYKAVFVPHPLYVDREWPTQYMAAVYNGGKNGASGGSRTSVFGQREHNLQGLTWFYNSGFAPNLYRRWLGLKVNNDGGEEFELTRDMTKDETSVGEMRGGEGRMCLPPMLIHPVKGVDLPVEQYDEIEVPESDPSA</sequence>
<dbReference type="Proteomes" id="UP000803844">
    <property type="component" value="Unassembled WGS sequence"/>
</dbReference>
<evidence type="ECO:0008006" key="5">
    <source>
        <dbReference type="Google" id="ProtNLM"/>
    </source>
</evidence>
<keyword evidence="2" id="KW-0472">Membrane</keyword>
<comment type="caution">
    <text evidence="3">The sequence shown here is derived from an EMBL/GenBank/DDBJ whole genome shotgun (WGS) entry which is preliminary data.</text>
</comment>
<evidence type="ECO:0000313" key="4">
    <source>
        <dbReference type="Proteomes" id="UP000803844"/>
    </source>
</evidence>
<accession>A0A9P4Y1E6</accession>
<keyword evidence="2" id="KW-0812">Transmembrane</keyword>
<reference evidence="3" key="1">
    <citation type="journal article" date="2020" name="Phytopathology">
        <title>Genome sequence of the chestnut blight fungus Cryphonectria parasitica EP155: A fundamental resource for an archetypical invasive plant pathogen.</title>
        <authorList>
            <person name="Crouch J.A."/>
            <person name="Dawe A."/>
            <person name="Aerts A."/>
            <person name="Barry K."/>
            <person name="Churchill A.C.L."/>
            <person name="Grimwood J."/>
            <person name="Hillman B."/>
            <person name="Milgroom M.G."/>
            <person name="Pangilinan J."/>
            <person name="Smith M."/>
            <person name="Salamov A."/>
            <person name="Schmutz J."/>
            <person name="Yadav J."/>
            <person name="Grigoriev I.V."/>
            <person name="Nuss D."/>
        </authorList>
    </citation>
    <scope>NUCLEOTIDE SEQUENCE</scope>
    <source>
        <strain evidence="3">EP155</strain>
    </source>
</reference>
<name>A0A9P4Y1E6_CRYP1</name>
<feature type="transmembrane region" description="Helical" evidence="2">
    <location>
        <begin position="30"/>
        <end position="51"/>
    </location>
</feature>
<evidence type="ECO:0000313" key="3">
    <source>
        <dbReference type="EMBL" id="KAF3764806.1"/>
    </source>
</evidence>
<evidence type="ECO:0000256" key="1">
    <source>
        <dbReference type="SAM" id="MobiDB-lite"/>
    </source>
</evidence>
<dbReference type="EMBL" id="MU032348">
    <property type="protein sequence ID" value="KAF3764806.1"/>
    <property type="molecule type" value="Genomic_DNA"/>
</dbReference>
<dbReference type="AlphaFoldDB" id="A0A9P4Y1E6"/>
<gene>
    <name evidence="3" type="ORF">M406DRAFT_43006</name>
</gene>